<feature type="compositionally biased region" description="Polar residues" evidence="1">
    <location>
        <begin position="1"/>
        <end position="24"/>
    </location>
</feature>
<evidence type="ECO:0000313" key="4">
    <source>
        <dbReference type="EnsemblPlants" id="Pp3c6_16970V3.1"/>
    </source>
</evidence>
<reference evidence="3 5" key="2">
    <citation type="journal article" date="2018" name="Plant J.">
        <title>The Physcomitrella patens chromosome-scale assembly reveals moss genome structure and evolution.</title>
        <authorList>
            <person name="Lang D."/>
            <person name="Ullrich K.K."/>
            <person name="Murat F."/>
            <person name="Fuchs J."/>
            <person name="Jenkins J."/>
            <person name="Haas F.B."/>
            <person name="Piednoel M."/>
            <person name="Gundlach H."/>
            <person name="Van Bel M."/>
            <person name="Meyberg R."/>
            <person name="Vives C."/>
            <person name="Morata J."/>
            <person name="Symeonidi A."/>
            <person name="Hiss M."/>
            <person name="Muchero W."/>
            <person name="Kamisugi Y."/>
            <person name="Saleh O."/>
            <person name="Blanc G."/>
            <person name="Decker E.L."/>
            <person name="van Gessel N."/>
            <person name="Grimwood J."/>
            <person name="Hayes R.D."/>
            <person name="Graham S.W."/>
            <person name="Gunter L.E."/>
            <person name="McDaniel S.F."/>
            <person name="Hoernstein S.N.W."/>
            <person name="Larsson A."/>
            <person name="Li F.W."/>
            <person name="Perroud P.F."/>
            <person name="Phillips J."/>
            <person name="Ranjan P."/>
            <person name="Rokshar D.S."/>
            <person name="Rothfels C.J."/>
            <person name="Schneider L."/>
            <person name="Shu S."/>
            <person name="Stevenson D.W."/>
            <person name="Thummler F."/>
            <person name="Tillich M."/>
            <person name="Villarreal Aguilar J.C."/>
            <person name="Widiez T."/>
            <person name="Wong G.K."/>
            <person name="Wymore A."/>
            <person name="Zhang Y."/>
            <person name="Zimmer A.D."/>
            <person name="Quatrano R.S."/>
            <person name="Mayer K.F.X."/>
            <person name="Goodstein D."/>
            <person name="Casacuberta J.M."/>
            <person name="Vandepoele K."/>
            <person name="Reski R."/>
            <person name="Cuming A.C."/>
            <person name="Tuskan G.A."/>
            <person name="Maumus F."/>
            <person name="Salse J."/>
            <person name="Schmutz J."/>
            <person name="Rensing S.A."/>
        </authorList>
    </citation>
    <scope>NUCLEOTIDE SEQUENCE [LARGE SCALE GENOMIC DNA]</scope>
    <source>
        <strain evidence="4 5">cv. Gransden 2004</strain>
    </source>
</reference>
<dbReference type="Gramene" id="Pp3c6_16970V3.2">
    <property type="protein sequence ID" value="Pp3c6_16970V3.2"/>
    <property type="gene ID" value="Pp3c6_16970"/>
</dbReference>
<evidence type="ECO:0000313" key="3">
    <source>
        <dbReference type="EMBL" id="PNR52684.1"/>
    </source>
</evidence>
<evidence type="ECO:0000256" key="1">
    <source>
        <dbReference type="SAM" id="MobiDB-lite"/>
    </source>
</evidence>
<reference evidence="4" key="3">
    <citation type="submission" date="2020-12" db="UniProtKB">
        <authorList>
            <consortium name="EnsemblPlants"/>
        </authorList>
    </citation>
    <scope>IDENTIFICATION</scope>
</reference>
<keyword evidence="5" id="KW-1185">Reference proteome</keyword>
<dbReference type="RefSeq" id="XP_024378563.1">
    <property type="nucleotide sequence ID" value="XM_024522795.2"/>
</dbReference>
<dbReference type="RefSeq" id="XP_024378565.1">
    <property type="nucleotide sequence ID" value="XM_024522797.2"/>
</dbReference>
<dbReference type="EnsemblPlants" id="Pp3c6_16970V3.2">
    <property type="protein sequence ID" value="Pp3c6_16970V3.2"/>
    <property type="gene ID" value="Pp3c6_16970"/>
</dbReference>
<keyword evidence="2" id="KW-1133">Transmembrane helix</keyword>
<dbReference type="RefSeq" id="XP_024378562.1">
    <property type="nucleotide sequence ID" value="XM_024522794.2"/>
</dbReference>
<dbReference type="Proteomes" id="UP000006727">
    <property type="component" value="Chromosome 6"/>
</dbReference>
<accession>A9TIS1</accession>
<evidence type="ECO:0000256" key="2">
    <source>
        <dbReference type="SAM" id="Phobius"/>
    </source>
</evidence>
<reference evidence="3 5" key="1">
    <citation type="journal article" date="2008" name="Science">
        <title>The Physcomitrella genome reveals evolutionary insights into the conquest of land by plants.</title>
        <authorList>
            <person name="Rensing S."/>
            <person name="Lang D."/>
            <person name="Zimmer A."/>
            <person name="Terry A."/>
            <person name="Salamov A."/>
            <person name="Shapiro H."/>
            <person name="Nishiyama T."/>
            <person name="Perroud P.-F."/>
            <person name="Lindquist E."/>
            <person name="Kamisugi Y."/>
            <person name="Tanahashi T."/>
            <person name="Sakakibara K."/>
            <person name="Fujita T."/>
            <person name="Oishi K."/>
            <person name="Shin-I T."/>
            <person name="Kuroki Y."/>
            <person name="Toyoda A."/>
            <person name="Suzuki Y."/>
            <person name="Hashimoto A."/>
            <person name="Yamaguchi K."/>
            <person name="Sugano A."/>
            <person name="Kohara Y."/>
            <person name="Fujiyama A."/>
            <person name="Anterola A."/>
            <person name="Aoki S."/>
            <person name="Ashton N."/>
            <person name="Barbazuk W.B."/>
            <person name="Barker E."/>
            <person name="Bennetzen J."/>
            <person name="Bezanilla M."/>
            <person name="Blankenship R."/>
            <person name="Cho S.H."/>
            <person name="Dutcher S."/>
            <person name="Estelle M."/>
            <person name="Fawcett J.A."/>
            <person name="Gundlach H."/>
            <person name="Hanada K."/>
            <person name="Heyl A."/>
            <person name="Hicks K.A."/>
            <person name="Hugh J."/>
            <person name="Lohr M."/>
            <person name="Mayer K."/>
            <person name="Melkozernov A."/>
            <person name="Murata T."/>
            <person name="Nelson D."/>
            <person name="Pils B."/>
            <person name="Prigge M."/>
            <person name="Reiss B."/>
            <person name="Renner T."/>
            <person name="Rombauts S."/>
            <person name="Rushton P."/>
            <person name="Sanderfoot A."/>
            <person name="Schween G."/>
            <person name="Shiu S.-H."/>
            <person name="Stueber K."/>
            <person name="Theodoulou F.L."/>
            <person name="Tu H."/>
            <person name="Van de Peer Y."/>
            <person name="Verrier P.J."/>
            <person name="Waters E."/>
            <person name="Wood A."/>
            <person name="Yang L."/>
            <person name="Cove D."/>
            <person name="Cuming A."/>
            <person name="Hasebe M."/>
            <person name="Lucas S."/>
            <person name="Mishler D.B."/>
            <person name="Reski R."/>
            <person name="Grigoriev I."/>
            <person name="Quatrano R.S."/>
            <person name="Boore J.L."/>
        </authorList>
    </citation>
    <scope>NUCLEOTIDE SEQUENCE [LARGE SCALE GENOMIC DNA]</scope>
    <source>
        <strain evidence="4 5">cv. Gransden 2004</strain>
    </source>
</reference>
<dbReference type="HOGENOM" id="CLU_1780589_0_0_1"/>
<dbReference type="EnsemblPlants" id="Pp3c6_16970V3.1">
    <property type="protein sequence ID" value="Pp3c6_16970V3.1"/>
    <property type="gene ID" value="Pp3c6_16970"/>
</dbReference>
<keyword evidence="2" id="KW-0812">Transmembrane</keyword>
<name>A9TIS1_PHYPA</name>
<dbReference type="EMBL" id="ABEU02000006">
    <property type="protein sequence ID" value="PNR52684.1"/>
    <property type="molecule type" value="Genomic_DNA"/>
</dbReference>
<feature type="region of interest" description="Disordered" evidence="1">
    <location>
        <begin position="1"/>
        <end position="27"/>
    </location>
</feature>
<organism evidence="3">
    <name type="scientific">Physcomitrium patens</name>
    <name type="common">Spreading-leaved earth moss</name>
    <name type="synonym">Physcomitrella patens</name>
    <dbReference type="NCBI Taxonomy" id="3218"/>
    <lineage>
        <taxon>Eukaryota</taxon>
        <taxon>Viridiplantae</taxon>
        <taxon>Streptophyta</taxon>
        <taxon>Embryophyta</taxon>
        <taxon>Bryophyta</taxon>
        <taxon>Bryophytina</taxon>
        <taxon>Bryopsida</taxon>
        <taxon>Funariidae</taxon>
        <taxon>Funariales</taxon>
        <taxon>Funariaceae</taxon>
        <taxon>Physcomitrium</taxon>
    </lineage>
</organism>
<gene>
    <name evidence="4" type="primary">LOC112283734</name>
    <name evidence="3" type="ORF">PHYPA_009058</name>
</gene>
<protein>
    <submittedName>
        <fullName evidence="3 4">Uncharacterized protein</fullName>
    </submittedName>
</protein>
<feature type="transmembrane region" description="Helical" evidence="2">
    <location>
        <begin position="108"/>
        <end position="129"/>
    </location>
</feature>
<dbReference type="AlphaFoldDB" id="A9TIS1"/>
<dbReference type="KEGG" id="ppp:112283734"/>
<sequence length="146" mass="15434">MAAQMVMNSVATGSPHSWSLNTSKVSRSRPVVSPAAWSIQPAFRQAWRARPFTVAATSNGEDEKNDSVASSTSTSTTESTTSPPAEQTTVSDRRAIAEAEVKKGQRTAIITGAISVLLGVGYLVLIQLLDTRGVILVPPPPEAFNP</sequence>
<dbReference type="Gramene" id="Pp3c6_16970V3.1">
    <property type="protein sequence ID" value="Pp3c6_16970V3.1"/>
    <property type="gene ID" value="Pp3c6_16970"/>
</dbReference>
<dbReference type="GeneID" id="112283734"/>
<dbReference type="eggNOG" id="ENOG502R76N">
    <property type="taxonomic scope" value="Eukaryota"/>
</dbReference>
<evidence type="ECO:0000313" key="5">
    <source>
        <dbReference type="Proteomes" id="UP000006727"/>
    </source>
</evidence>
<feature type="region of interest" description="Disordered" evidence="1">
    <location>
        <begin position="54"/>
        <end position="93"/>
    </location>
</feature>
<feature type="compositionally biased region" description="Low complexity" evidence="1">
    <location>
        <begin position="69"/>
        <end position="89"/>
    </location>
</feature>
<proteinExistence type="predicted"/>
<keyword evidence="2" id="KW-0472">Membrane</keyword>
<dbReference type="RefSeq" id="XP_024378561.1">
    <property type="nucleotide sequence ID" value="XM_024522793.2"/>
</dbReference>
<dbReference type="PaxDb" id="3218-PP1S240_56V6.1"/>
<dbReference type="OrthoDB" id="513423at2759"/>